<dbReference type="EMBL" id="CP159872">
    <property type="protein sequence ID" value="XCM84264.1"/>
    <property type="molecule type" value="Genomic_DNA"/>
</dbReference>
<gene>
    <name evidence="2" type="ORF">ABWK59_01835</name>
</gene>
<proteinExistence type="predicted"/>
<organism evidence="2">
    <name type="scientific">Kitasatospora camelliae</name>
    <dbReference type="NCBI Taxonomy" id="3156397"/>
    <lineage>
        <taxon>Bacteria</taxon>
        <taxon>Bacillati</taxon>
        <taxon>Actinomycetota</taxon>
        <taxon>Actinomycetes</taxon>
        <taxon>Kitasatosporales</taxon>
        <taxon>Streptomycetaceae</taxon>
        <taxon>Kitasatospora</taxon>
    </lineage>
</organism>
<evidence type="ECO:0000256" key="1">
    <source>
        <dbReference type="SAM" id="MobiDB-lite"/>
    </source>
</evidence>
<dbReference type="RefSeq" id="WP_354645201.1">
    <property type="nucleotide sequence ID" value="NZ_CP159872.1"/>
</dbReference>
<accession>A0AAU8K7M4</accession>
<protein>
    <submittedName>
        <fullName evidence="2">Uncharacterized protein</fullName>
    </submittedName>
</protein>
<evidence type="ECO:0000313" key="2">
    <source>
        <dbReference type="EMBL" id="XCM84264.1"/>
    </source>
</evidence>
<dbReference type="AlphaFoldDB" id="A0AAU8K7M4"/>
<name>A0AAU8K7M4_9ACTN</name>
<reference evidence="2" key="1">
    <citation type="submission" date="2024-06" db="EMBL/GenBank/DDBJ databases">
        <title>The genome sequences of Kitasatospora sp. strain HUAS MG31.</title>
        <authorList>
            <person name="Mo P."/>
        </authorList>
    </citation>
    <scope>NUCLEOTIDE SEQUENCE</scope>
    <source>
        <strain evidence="2">HUAS MG31</strain>
    </source>
</reference>
<dbReference type="KEGG" id="kcm:ABWK59_01835"/>
<sequence>MAVDQGGGFHHVAGHGRVRGSEGAGRLVGPHVEVGAEEVHHSRLGQREQLVETEGGRPGGEEVEEPRPPAVQVLADRAGGEPAGGGHPGQLAEQREQCQEGAQIGAVCGVGTPFHVAGDVVAQVLLELLRRVEGDARKRSVQGLEVQSVARVGNGGGDRLARPGRPHVVRRREPALGAVGG</sequence>
<feature type="compositionally biased region" description="Basic and acidic residues" evidence="1">
    <location>
        <begin position="37"/>
        <end position="50"/>
    </location>
</feature>
<feature type="region of interest" description="Disordered" evidence="1">
    <location>
        <begin position="1"/>
        <end position="68"/>
    </location>
</feature>